<sequence length="757" mass="83193">MTKSKFRTITIAALSLLLTLLLSLAAGMIMPRASASAEEYTPTNIFSTGTNTTVSNTEEDGTDYLSFTHAGNGASAYFRRDLALKWFASDEGASYLSLTVAFPEIAFSEYTISFESAEENISEEELSENSVLFENGEAGTTAAVINASGEKGEAVAVDLSGDVVLTIDEEDCAYGEFSVYVNGTKIGTFTNIGGYFMEYLSSASDTPRTPITFESTKLSGESQVVLVKELNGQSFALNENGKVVDDTAPVLVVNSDVYPFTLGTKFSLDYEAIDVCDSTVTVSREYCMARFTESGDYRIPADDDYKTLTTSTWFMPSDDAGDEEVQYVSIRFTLDDGRDNAEETEAPVYLVWYAAEGASVTFGAGEDTLGYILVDRADKGPVYNGLTATATTEDGRPSGENVKDADSEDVNGNGDSEEALLDVLAAQYQSAVDRAAENASAGDGAYFYLPSLRSLISSDSSDYRDLTFNIYYYSQSQTSDDTASSATSLAYNRLRFEIGEPGRYVFRVLASDGSGNGMMYYLDGKLVTVTSSNIWEIEEIPEFSFTVGYDGARITDPEEQELGYRDTTYDAEDFEIIAVSGYETEYELYRIDENSLPSELQGTSYSSLVTNAKEYFDGDWAQYLIRIDPFNSEIDEDDALWDRTDNRYEWQPDDLTFVPNEAGYYVIKLTVTEPSMPGYSVSAYQVIDVRNPIDTLPDATYWLENNVAAVVLFCISGVLLIALVALFVIKPRQSVDEVDVKSLKGSKKSKTDEEKKD</sequence>
<gene>
    <name evidence="4" type="ORF">H9964_08505</name>
</gene>
<feature type="transmembrane region" description="Helical" evidence="2">
    <location>
        <begin position="707"/>
        <end position="729"/>
    </location>
</feature>
<name>A0A9D2G703_9FIRM</name>
<evidence type="ECO:0000313" key="4">
    <source>
        <dbReference type="EMBL" id="HIZ73607.1"/>
    </source>
</evidence>
<evidence type="ECO:0000256" key="1">
    <source>
        <dbReference type="SAM" id="MobiDB-lite"/>
    </source>
</evidence>
<comment type="caution">
    <text evidence="4">The sequence shown here is derived from an EMBL/GenBank/DDBJ whole genome shotgun (WGS) entry which is preliminary data.</text>
</comment>
<organism evidence="4 5">
    <name type="scientific">Candidatus Gallimonas intestinavium</name>
    <dbReference type="NCBI Taxonomy" id="2838603"/>
    <lineage>
        <taxon>Bacteria</taxon>
        <taxon>Bacillati</taxon>
        <taxon>Bacillota</taxon>
        <taxon>Clostridia</taxon>
        <taxon>Candidatus Gallimonas</taxon>
    </lineage>
</organism>
<accession>A0A9D2G703</accession>
<reference evidence="4" key="1">
    <citation type="journal article" date="2021" name="PeerJ">
        <title>Extensive microbial diversity within the chicken gut microbiome revealed by metagenomics and culture.</title>
        <authorList>
            <person name="Gilroy R."/>
            <person name="Ravi A."/>
            <person name="Getino M."/>
            <person name="Pursley I."/>
            <person name="Horton D.L."/>
            <person name="Alikhan N.F."/>
            <person name="Baker D."/>
            <person name="Gharbi K."/>
            <person name="Hall N."/>
            <person name="Watson M."/>
            <person name="Adriaenssens E.M."/>
            <person name="Foster-Nyarko E."/>
            <person name="Jarju S."/>
            <person name="Secka A."/>
            <person name="Antonio M."/>
            <person name="Oren A."/>
            <person name="Chaudhuri R.R."/>
            <person name="La Ragione R."/>
            <person name="Hildebrand F."/>
            <person name="Pallen M.J."/>
        </authorList>
    </citation>
    <scope>NUCLEOTIDE SEQUENCE</scope>
    <source>
        <strain evidence="4">ChiW7-2402</strain>
    </source>
</reference>
<evidence type="ECO:0000256" key="3">
    <source>
        <dbReference type="SAM" id="SignalP"/>
    </source>
</evidence>
<dbReference type="EMBL" id="DXBB01000132">
    <property type="protein sequence ID" value="HIZ73607.1"/>
    <property type="molecule type" value="Genomic_DNA"/>
</dbReference>
<protein>
    <submittedName>
        <fullName evidence="4">Uncharacterized protein</fullName>
    </submittedName>
</protein>
<feature type="region of interest" description="Disordered" evidence="1">
    <location>
        <begin position="387"/>
        <end position="413"/>
    </location>
</feature>
<evidence type="ECO:0000256" key="2">
    <source>
        <dbReference type="SAM" id="Phobius"/>
    </source>
</evidence>
<feature type="region of interest" description="Disordered" evidence="1">
    <location>
        <begin position="737"/>
        <end position="757"/>
    </location>
</feature>
<reference evidence="4" key="2">
    <citation type="submission" date="2021-04" db="EMBL/GenBank/DDBJ databases">
        <authorList>
            <person name="Gilroy R."/>
        </authorList>
    </citation>
    <scope>NUCLEOTIDE SEQUENCE</scope>
    <source>
        <strain evidence="4">ChiW7-2402</strain>
    </source>
</reference>
<dbReference type="AlphaFoldDB" id="A0A9D2G703"/>
<feature type="compositionally biased region" description="Basic and acidic residues" evidence="1">
    <location>
        <begin position="393"/>
        <end position="405"/>
    </location>
</feature>
<keyword evidence="3" id="KW-0732">Signal</keyword>
<keyword evidence="2" id="KW-0812">Transmembrane</keyword>
<evidence type="ECO:0000313" key="5">
    <source>
        <dbReference type="Proteomes" id="UP000824102"/>
    </source>
</evidence>
<keyword evidence="2" id="KW-0472">Membrane</keyword>
<dbReference type="Proteomes" id="UP000824102">
    <property type="component" value="Unassembled WGS sequence"/>
</dbReference>
<feature type="signal peptide" evidence="3">
    <location>
        <begin position="1"/>
        <end position="37"/>
    </location>
</feature>
<feature type="chain" id="PRO_5039587969" evidence="3">
    <location>
        <begin position="38"/>
        <end position="757"/>
    </location>
</feature>
<keyword evidence="2" id="KW-1133">Transmembrane helix</keyword>
<proteinExistence type="predicted"/>